<evidence type="ECO:0000256" key="4">
    <source>
        <dbReference type="ARBA" id="ARBA00035223"/>
    </source>
</evidence>
<comment type="similarity">
    <text evidence="1">Belongs to the eukaryotic ribosomal protein eL28 family.</text>
</comment>
<evidence type="ECO:0000256" key="3">
    <source>
        <dbReference type="ARBA" id="ARBA00023274"/>
    </source>
</evidence>
<dbReference type="GO" id="GO:0005840">
    <property type="term" value="C:ribosome"/>
    <property type="evidence" value="ECO:0007669"/>
    <property type="project" value="UniProtKB-KW"/>
</dbReference>
<protein>
    <recommendedName>
        <fullName evidence="4">Large ribosomal subunit protein eL28</fullName>
    </recommendedName>
    <alternativeName>
        <fullName evidence="5">60S ribosomal protein L28</fullName>
    </alternativeName>
</protein>
<dbReference type="Gene3D" id="3.30.390.110">
    <property type="match status" value="1"/>
</dbReference>
<dbReference type="EMBL" id="GHBP01011644">
    <property type="protein sequence ID" value="NDJ94789.1"/>
    <property type="molecule type" value="Transcribed_RNA"/>
</dbReference>
<dbReference type="GO" id="GO:0003735">
    <property type="term" value="F:structural constituent of ribosome"/>
    <property type="evidence" value="ECO:0007669"/>
    <property type="project" value="InterPro"/>
</dbReference>
<evidence type="ECO:0000259" key="6">
    <source>
        <dbReference type="Pfam" id="PF01778"/>
    </source>
</evidence>
<sequence>MFPDLEWELIKKNSCFLIKNNRLVLSKEPFNLMGLHCKKNCGLIQNKAVDVRQSKVGKEIIDIIVKKNGGRNIAKMFDNYQVQNKSKSARITVKKTGHIVKNVGLHPRFTKDALKRSSNLLRDHTKKKSVYKKTQKHETAEYIVS</sequence>
<keyword evidence="3" id="KW-0687">Ribonucleoprotein</keyword>
<dbReference type="Pfam" id="PF01778">
    <property type="entry name" value="Ribosomal_L28e"/>
    <property type="match status" value="1"/>
</dbReference>
<organism evidence="7">
    <name type="scientific">Henneguya salminicola</name>
    <name type="common">Myxosporean</name>
    <dbReference type="NCBI Taxonomy" id="69463"/>
    <lineage>
        <taxon>Eukaryota</taxon>
        <taxon>Metazoa</taxon>
        <taxon>Cnidaria</taxon>
        <taxon>Myxozoa</taxon>
        <taxon>Myxosporea</taxon>
        <taxon>Bivalvulida</taxon>
        <taxon>Platysporina</taxon>
        <taxon>Myxobolidae</taxon>
        <taxon>Henneguya</taxon>
    </lineage>
</organism>
<evidence type="ECO:0000256" key="2">
    <source>
        <dbReference type="ARBA" id="ARBA00022980"/>
    </source>
</evidence>
<dbReference type="InterPro" id="IPR029004">
    <property type="entry name" value="Ribosomal_eL28/Mak16"/>
</dbReference>
<dbReference type="GO" id="GO:0006412">
    <property type="term" value="P:translation"/>
    <property type="evidence" value="ECO:0007669"/>
    <property type="project" value="InterPro"/>
</dbReference>
<evidence type="ECO:0000256" key="1">
    <source>
        <dbReference type="ARBA" id="ARBA00007926"/>
    </source>
</evidence>
<name>A0A6G3MLD1_HENSL</name>
<feature type="domain" description="Ribosomal eL28/Mak16" evidence="6">
    <location>
        <begin position="5"/>
        <end position="122"/>
    </location>
</feature>
<proteinExistence type="inferred from homology"/>
<dbReference type="PANTHER" id="PTHR10544">
    <property type="entry name" value="60S RIBOSOMAL PROTEIN L28"/>
    <property type="match status" value="1"/>
</dbReference>
<evidence type="ECO:0000256" key="5">
    <source>
        <dbReference type="ARBA" id="ARBA00035330"/>
    </source>
</evidence>
<accession>A0A6G3MLD1</accession>
<keyword evidence="2 7" id="KW-0689">Ribosomal protein</keyword>
<dbReference type="GO" id="GO:1990904">
    <property type="term" value="C:ribonucleoprotein complex"/>
    <property type="evidence" value="ECO:0007669"/>
    <property type="project" value="UniProtKB-KW"/>
</dbReference>
<reference evidence="7" key="1">
    <citation type="submission" date="2018-11" db="EMBL/GenBank/DDBJ databases">
        <title>Henneguya salminicola genome and transcriptome.</title>
        <authorList>
            <person name="Yahalomi D."/>
            <person name="Atkinson S.D."/>
            <person name="Neuhof M."/>
            <person name="Chang E.S."/>
            <person name="Philippe H."/>
            <person name="Cartwright P."/>
            <person name="Bartholomew J.L."/>
            <person name="Huchon D."/>
        </authorList>
    </citation>
    <scope>NUCLEOTIDE SEQUENCE</scope>
    <source>
        <strain evidence="7">Hz1</strain>
        <tissue evidence="7">Whole</tissue>
    </source>
</reference>
<dbReference type="AlphaFoldDB" id="A0A6G3MLD1"/>
<dbReference type="InterPro" id="IPR002672">
    <property type="entry name" value="Ribosomal_eL28"/>
</dbReference>
<evidence type="ECO:0000313" key="7">
    <source>
        <dbReference type="EMBL" id="NDJ94789.1"/>
    </source>
</evidence>